<reference evidence="2 3" key="1">
    <citation type="journal article" date="2006" name="Nature">
        <title>Global trends of whole-genome duplications revealed by the ciliate Paramecium tetraurelia.</title>
        <authorList>
            <consortium name="Genoscope"/>
            <person name="Aury J.-M."/>
            <person name="Jaillon O."/>
            <person name="Duret L."/>
            <person name="Noel B."/>
            <person name="Jubin C."/>
            <person name="Porcel B.M."/>
            <person name="Segurens B."/>
            <person name="Daubin V."/>
            <person name="Anthouard V."/>
            <person name="Aiach N."/>
            <person name="Arnaiz O."/>
            <person name="Billaut A."/>
            <person name="Beisson J."/>
            <person name="Blanc I."/>
            <person name="Bouhouche K."/>
            <person name="Camara F."/>
            <person name="Duharcourt S."/>
            <person name="Guigo R."/>
            <person name="Gogendeau D."/>
            <person name="Katinka M."/>
            <person name="Keller A.-M."/>
            <person name="Kissmehl R."/>
            <person name="Klotz C."/>
            <person name="Koll F."/>
            <person name="Le Moue A."/>
            <person name="Lepere C."/>
            <person name="Malinsky S."/>
            <person name="Nowacki M."/>
            <person name="Nowak J.K."/>
            <person name="Plattner H."/>
            <person name="Poulain J."/>
            <person name="Ruiz F."/>
            <person name="Serrano V."/>
            <person name="Zagulski M."/>
            <person name="Dessen P."/>
            <person name="Betermier M."/>
            <person name="Weissenbach J."/>
            <person name="Scarpelli C."/>
            <person name="Schachter V."/>
            <person name="Sperling L."/>
            <person name="Meyer E."/>
            <person name="Cohen J."/>
            <person name="Wincker P."/>
        </authorList>
    </citation>
    <scope>NUCLEOTIDE SEQUENCE [LARGE SCALE GENOMIC DNA]</scope>
    <source>
        <strain evidence="2 3">Stock d4-2</strain>
    </source>
</reference>
<proteinExistence type="predicted"/>
<dbReference type="RefSeq" id="XP_001436682.1">
    <property type="nucleotide sequence ID" value="XM_001436645.1"/>
</dbReference>
<protein>
    <recommendedName>
        <fullName evidence="4">Transmembrane protein</fullName>
    </recommendedName>
</protein>
<feature type="transmembrane region" description="Helical" evidence="1">
    <location>
        <begin position="113"/>
        <end position="132"/>
    </location>
</feature>
<dbReference type="KEGG" id="ptm:GSPATT00037724001"/>
<feature type="transmembrane region" description="Helical" evidence="1">
    <location>
        <begin position="189"/>
        <end position="213"/>
    </location>
</feature>
<gene>
    <name evidence="2" type="ORF">GSPATT00037724001</name>
</gene>
<evidence type="ECO:0000313" key="3">
    <source>
        <dbReference type="Proteomes" id="UP000000600"/>
    </source>
</evidence>
<accession>A0CER8</accession>
<feature type="transmembrane region" description="Helical" evidence="1">
    <location>
        <begin position="74"/>
        <end position="92"/>
    </location>
</feature>
<name>A0CER8_PARTE</name>
<organism evidence="2 3">
    <name type="scientific">Paramecium tetraurelia</name>
    <dbReference type="NCBI Taxonomy" id="5888"/>
    <lineage>
        <taxon>Eukaryota</taxon>
        <taxon>Sar</taxon>
        <taxon>Alveolata</taxon>
        <taxon>Ciliophora</taxon>
        <taxon>Intramacronucleata</taxon>
        <taxon>Oligohymenophorea</taxon>
        <taxon>Peniculida</taxon>
        <taxon>Parameciidae</taxon>
        <taxon>Paramecium</taxon>
    </lineage>
</organism>
<evidence type="ECO:0000256" key="1">
    <source>
        <dbReference type="SAM" id="Phobius"/>
    </source>
</evidence>
<dbReference type="AlphaFoldDB" id="A0CER8"/>
<keyword evidence="1" id="KW-0812">Transmembrane</keyword>
<evidence type="ECO:0008006" key="4">
    <source>
        <dbReference type="Google" id="ProtNLM"/>
    </source>
</evidence>
<evidence type="ECO:0000313" key="2">
    <source>
        <dbReference type="EMBL" id="CAK69285.1"/>
    </source>
</evidence>
<sequence length="230" mass="26877">MTRDLNTYDWSELGYQITAWAVFHCFIIFYEFDYLFKGKSYTEKRESRYKYFDIIQSIIGMIYSLQNLDSGLEVFLLFFFLSNLSLSVVELIKQRCSNEIKSDYFEEGGSKEFCGGLFMGSLTVGIYLIEIMKKYKQELQDQDELKFYLILTIVGEFILVGLSFCLIFNPKFTQARKCSKQLLGFAYGFNFGFFSIFYGFILGLFVFISLIILCYRSGKSISTRVHSINE</sequence>
<feature type="transmembrane region" description="Helical" evidence="1">
    <location>
        <begin position="13"/>
        <end position="30"/>
    </location>
</feature>
<dbReference type="OrthoDB" id="10573280at2759"/>
<feature type="transmembrane region" description="Helical" evidence="1">
    <location>
        <begin position="147"/>
        <end position="168"/>
    </location>
</feature>
<keyword evidence="3" id="KW-1185">Reference proteome</keyword>
<dbReference type="Proteomes" id="UP000000600">
    <property type="component" value="Unassembled WGS sequence"/>
</dbReference>
<dbReference type="OMA" id="YNISIGM"/>
<dbReference type="GeneID" id="5022467"/>
<keyword evidence="1" id="KW-1133">Transmembrane helix</keyword>
<dbReference type="EMBL" id="CT868066">
    <property type="protein sequence ID" value="CAK69285.1"/>
    <property type="molecule type" value="Genomic_DNA"/>
</dbReference>
<dbReference type="HOGENOM" id="CLU_1028395_0_0_1"/>
<dbReference type="InParanoid" id="A0CER8"/>
<keyword evidence="1" id="KW-0472">Membrane</keyword>